<evidence type="ECO:0000313" key="2">
    <source>
        <dbReference type="EMBL" id="MBB6430605.1"/>
    </source>
</evidence>
<accession>A0A7X0LKM6</accession>
<dbReference type="PROSITE" id="PS51257">
    <property type="entry name" value="PROKAR_LIPOPROTEIN"/>
    <property type="match status" value="1"/>
</dbReference>
<gene>
    <name evidence="2" type="ORF">HNQ40_002411</name>
</gene>
<dbReference type="RefSeq" id="WP_184678109.1">
    <property type="nucleotide sequence ID" value="NZ_JACHGY010000001.1"/>
</dbReference>
<comment type="caution">
    <text evidence="2">The sequence shown here is derived from an EMBL/GenBank/DDBJ whole genome shotgun (WGS) entry which is preliminary data.</text>
</comment>
<organism evidence="2 3">
    <name type="scientific">Algisphaera agarilytica</name>
    <dbReference type="NCBI Taxonomy" id="1385975"/>
    <lineage>
        <taxon>Bacteria</taxon>
        <taxon>Pseudomonadati</taxon>
        <taxon>Planctomycetota</taxon>
        <taxon>Phycisphaerae</taxon>
        <taxon>Phycisphaerales</taxon>
        <taxon>Phycisphaeraceae</taxon>
        <taxon>Algisphaera</taxon>
    </lineage>
</organism>
<reference evidence="2 3" key="1">
    <citation type="submission" date="2020-08" db="EMBL/GenBank/DDBJ databases">
        <title>Genomic Encyclopedia of Type Strains, Phase IV (KMG-IV): sequencing the most valuable type-strain genomes for metagenomic binning, comparative biology and taxonomic classification.</title>
        <authorList>
            <person name="Goeker M."/>
        </authorList>
    </citation>
    <scope>NUCLEOTIDE SEQUENCE [LARGE SCALE GENOMIC DNA]</scope>
    <source>
        <strain evidence="2 3">DSM 103725</strain>
    </source>
</reference>
<dbReference type="AlphaFoldDB" id="A0A7X0LKM6"/>
<name>A0A7X0LKM6_9BACT</name>
<dbReference type="EMBL" id="JACHGY010000001">
    <property type="protein sequence ID" value="MBB6430605.1"/>
    <property type="molecule type" value="Genomic_DNA"/>
</dbReference>
<feature type="compositionally biased region" description="Basic and acidic residues" evidence="1">
    <location>
        <begin position="42"/>
        <end position="55"/>
    </location>
</feature>
<proteinExistence type="predicted"/>
<sequence>MSRLFQLLRWLLIGGITLVAFAALSGCQSVETEGVQTPNVAADEKAEPPRDLQRERRQRMGK</sequence>
<evidence type="ECO:0000313" key="3">
    <source>
        <dbReference type="Proteomes" id="UP000541810"/>
    </source>
</evidence>
<dbReference type="Proteomes" id="UP000541810">
    <property type="component" value="Unassembled WGS sequence"/>
</dbReference>
<protein>
    <submittedName>
        <fullName evidence="2">Uncharacterized protein</fullName>
    </submittedName>
</protein>
<evidence type="ECO:0000256" key="1">
    <source>
        <dbReference type="SAM" id="MobiDB-lite"/>
    </source>
</evidence>
<feature type="region of interest" description="Disordered" evidence="1">
    <location>
        <begin position="33"/>
        <end position="62"/>
    </location>
</feature>
<keyword evidence="3" id="KW-1185">Reference proteome</keyword>